<comment type="function">
    <text evidence="3">Antitoxin component of a type II toxin-antitoxin (TA) system.</text>
</comment>
<organism evidence="4">
    <name type="scientific">Candidatus Methanophaga sp. ANME-1 ERB7</name>
    <dbReference type="NCBI Taxonomy" id="2759913"/>
    <lineage>
        <taxon>Archaea</taxon>
        <taxon>Methanobacteriati</taxon>
        <taxon>Methanobacteriota</taxon>
        <taxon>Stenosarchaea group</taxon>
        <taxon>Methanomicrobia</taxon>
        <taxon>Candidatus Methanophagales</taxon>
        <taxon>Candidatus Methanophagaceae</taxon>
        <taxon>Candidatus Methanophaga</taxon>
    </lineage>
</organism>
<dbReference type="Gene3D" id="4.10.1150.10">
    <property type="entry name" value="AF2212/PG0164-like"/>
    <property type="match status" value="1"/>
</dbReference>
<evidence type="ECO:0000313" key="4">
    <source>
        <dbReference type="EMBL" id="QNO57300.1"/>
    </source>
</evidence>
<dbReference type="Pfam" id="PF01954">
    <property type="entry name" value="AF2212-like"/>
    <property type="match status" value="1"/>
</dbReference>
<evidence type="ECO:0000256" key="3">
    <source>
        <dbReference type="RuleBase" id="RU368051"/>
    </source>
</evidence>
<dbReference type="InterPro" id="IPR024069">
    <property type="entry name" value="AF2212-like_dom_sf"/>
</dbReference>
<keyword evidence="2 3" id="KW-1277">Toxin-antitoxin system</keyword>
<protein>
    <recommendedName>
        <fullName evidence="3">Antitoxin</fullName>
    </recommendedName>
</protein>
<evidence type="ECO:0000256" key="2">
    <source>
        <dbReference type="ARBA" id="ARBA00022649"/>
    </source>
</evidence>
<name>A0A7G9ZAL6_9EURY</name>
<proteinExistence type="inferred from homology"/>
<sequence>MINKGIRVKARYENKVLKPLEGLDLKEGEDVEIILRPHRSDLEEKVRELDEYLSTNTPKPFVSELERGYKWFTEEYSLRKLGLKE</sequence>
<dbReference type="EMBL" id="MT631684">
    <property type="protein sequence ID" value="QNO57300.1"/>
    <property type="molecule type" value="Genomic_DNA"/>
</dbReference>
<gene>
    <name evidence="4" type="ORF">HCLJFGEB_00044</name>
</gene>
<comment type="similarity">
    <text evidence="1 3">Belongs to the UPF0165 family.</text>
</comment>
<accession>A0A7G9ZAL6</accession>
<reference evidence="4" key="1">
    <citation type="submission" date="2020-06" db="EMBL/GenBank/DDBJ databases">
        <title>Unique genomic features of the anaerobic methanotrophic archaea.</title>
        <authorList>
            <person name="Chadwick G.L."/>
            <person name="Skennerton C.T."/>
            <person name="Laso-Perez R."/>
            <person name="Leu A.O."/>
            <person name="Speth D.R."/>
            <person name="Yu H."/>
            <person name="Morgan-Lang C."/>
            <person name="Hatzenpichler R."/>
            <person name="Goudeau D."/>
            <person name="Malmstrom R."/>
            <person name="Brazelton W.J."/>
            <person name="Woyke T."/>
            <person name="Hallam S.J."/>
            <person name="Tyson G.W."/>
            <person name="Wegener G."/>
            <person name="Boetius A."/>
            <person name="Orphan V."/>
        </authorList>
    </citation>
    <scope>NUCLEOTIDE SEQUENCE</scope>
</reference>
<dbReference type="AlphaFoldDB" id="A0A7G9ZAL6"/>
<evidence type="ECO:0000256" key="1">
    <source>
        <dbReference type="ARBA" id="ARBA00006615"/>
    </source>
</evidence>
<dbReference type="SUPFAM" id="SSF141694">
    <property type="entry name" value="AF2212/PG0164-like"/>
    <property type="match status" value="1"/>
</dbReference>
<dbReference type="InterPro" id="IPR008203">
    <property type="entry name" value="AF2212-like"/>
</dbReference>